<keyword evidence="2" id="KW-1185">Reference proteome</keyword>
<dbReference type="Proteomes" id="UP001054945">
    <property type="component" value="Unassembled WGS sequence"/>
</dbReference>
<accession>A0AAV4X040</accession>
<gene>
    <name evidence="1" type="ORF">CEXT_654491</name>
</gene>
<evidence type="ECO:0000313" key="2">
    <source>
        <dbReference type="Proteomes" id="UP001054945"/>
    </source>
</evidence>
<protein>
    <submittedName>
        <fullName evidence="1">Uncharacterized protein</fullName>
    </submittedName>
</protein>
<reference evidence="1 2" key="1">
    <citation type="submission" date="2021-06" db="EMBL/GenBank/DDBJ databases">
        <title>Caerostris extrusa draft genome.</title>
        <authorList>
            <person name="Kono N."/>
            <person name="Arakawa K."/>
        </authorList>
    </citation>
    <scope>NUCLEOTIDE SEQUENCE [LARGE SCALE GENOMIC DNA]</scope>
</reference>
<proteinExistence type="predicted"/>
<comment type="caution">
    <text evidence="1">The sequence shown here is derived from an EMBL/GenBank/DDBJ whole genome shotgun (WGS) entry which is preliminary data.</text>
</comment>
<sequence>MGMINHHCGLAKNLQTWTCRHIRAVVSIVEKSRKFGVKVDKKGIGWVNIYHNDQLKIRKDCENDHECLTKYLQTFLGMLMYTNI</sequence>
<organism evidence="1 2">
    <name type="scientific">Caerostris extrusa</name>
    <name type="common">Bark spider</name>
    <name type="synonym">Caerostris bankana</name>
    <dbReference type="NCBI Taxonomy" id="172846"/>
    <lineage>
        <taxon>Eukaryota</taxon>
        <taxon>Metazoa</taxon>
        <taxon>Ecdysozoa</taxon>
        <taxon>Arthropoda</taxon>
        <taxon>Chelicerata</taxon>
        <taxon>Arachnida</taxon>
        <taxon>Araneae</taxon>
        <taxon>Araneomorphae</taxon>
        <taxon>Entelegynae</taxon>
        <taxon>Araneoidea</taxon>
        <taxon>Araneidae</taxon>
        <taxon>Caerostris</taxon>
    </lineage>
</organism>
<evidence type="ECO:0000313" key="1">
    <source>
        <dbReference type="EMBL" id="GIY87184.1"/>
    </source>
</evidence>
<name>A0AAV4X040_CAEEX</name>
<dbReference type="EMBL" id="BPLR01016902">
    <property type="protein sequence ID" value="GIY87184.1"/>
    <property type="molecule type" value="Genomic_DNA"/>
</dbReference>
<dbReference type="AlphaFoldDB" id="A0AAV4X040"/>